<gene>
    <name evidence="1" type="ORF">SAMN02745196_00536</name>
</gene>
<accession>A0A1M5TDT7</accession>
<evidence type="ECO:0000313" key="1">
    <source>
        <dbReference type="EMBL" id="SHH48874.1"/>
    </source>
</evidence>
<protein>
    <submittedName>
        <fullName evidence="1">Uncharacterized protein</fullName>
    </submittedName>
</protein>
<sequence>MDLNKYTKKIRFFKKLLKKYLLFRKFGIKSNSNINLEKEVRKMTNLIINRNYNVVKFNKFNYSSSIPLNKEDNYI</sequence>
<organism evidence="1 2">
    <name type="scientific">Clostridium collagenovorans DSM 3089</name>
    <dbReference type="NCBI Taxonomy" id="1121306"/>
    <lineage>
        <taxon>Bacteria</taxon>
        <taxon>Bacillati</taxon>
        <taxon>Bacillota</taxon>
        <taxon>Clostridia</taxon>
        <taxon>Eubacteriales</taxon>
        <taxon>Clostridiaceae</taxon>
        <taxon>Clostridium</taxon>
    </lineage>
</organism>
<proteinExistence type="predicted"/>
<name>A0A1M5TDT7_9CLOT</name>
<evidence type="ECO:0000313" key="2">
    <source>
        <dbReference type="Proteomes" id="UP000184526"/>
    </source>
</evidence>
<reference evidence="1 2" key="1">
    <citation type="submission" date="2016-11" db="EMBL/GenBank/DDBJ databases">
        <authorList>
            <person name="Jaros S."/>
            <person name="Januszkiewicz K."/>
            <person name="Wedrychowicz H."/>
        </authorList>
    </citation>
    <scope>NUCLEOTIDE SEQUENCE [LARGE SCALE GENOMIC DNA]</scope>
    <source>
        <strain evidence="1 2">DSM 3089</strain>
    </source>
</reference>
<dbReference type="EMBL" id="FQXP01000003">
    <property type="protein sequence ID" value="SHH48874.1"/>
    <property type="molecule type" value="Genomic_DNA"/>
</dbReference>
<dbReference type="Proteomes" id="UP000184526">
    <property type="component" value="Unassembled WGS sequence"/>
</dbReference>
<dbReference type="STRING" id="1121306.SAMN02745196_00536"/>
<keyword evidence="2" id="KW-1185">Reference proteome</keyword>
<dbReference type="AlphaFoldDB" id="A0A1M5TDT7"/>